<name>A0A1M4MWG4_9RHOB</name>
<dbReference type="PROSITE" id="PS51257">
    <property type="entry name" value="PROKAR_LIPOPROTEIN"/>
    <property type="match status" value="1"/>
</dbReference>
<organism evidence="1 2">
    <name type="scientific">Donghicola eburneus</name>
    <dbReference type="NCBI Taxonomy" id="393278"/>
    <lineage>
        <taxon>Bacteria</taxon>
        <taxon>Pseudomonadati</taxon>
        <taxon>Pseudomonadota</taxon>
        <taxon>Alphaproteobacteria</taxon>
        <taxon>Rhodobacterales</taxon>
        <taxon>Roseobacteraceae</taxon>
        <taxon>Donghicola</taxon>
    </lineage>
</organism>
<accession>A0A1M4MWG4</accession>
<protein>
    <submittedName>
        <fullName evidence="1">Uncharacterized protein</fullName>
    </submittedName>
</protein>
<evidence type="ECO:0000313" key="1">
    <source>
        <dbReference type="EMBL" id="SCM66889.1"/>
    </source>
</evidence>
<evidence type="ECO:0000313" key="2">
    <source>
        <dbReference type="Proteomes" id="UP000184085"/>
    </source>
</evidence>
<keyword evidence="2" id="KW-1185">Reference proteome</keyword>
<dbReference type="EMBL" id="FMJB01000040">
    <property type="protein sequence ID" value="SCM66889.1"/>
    <property type="molecule type" value="Genomic_DNA"/>
</dbReference>
<dbReference type="Proteomes" id="UP000184085">
    <property type="component" value="Unassembled WGS sequence"/>
</dbReference>
<gene>
    <name evidence="1" type="ORF">KARMA_1071</name>
</gene>
<proteinExistence type="predicted"/>
<reference evidence="2" key="1">
    <citation type="submission" date="2016-09" db="EMBL/GenBank/DDBJ databases">
        <authorList>
            <person name="Wibberg D."/>
        </authorList>
    </citation>
    <scope>NUCLEOTIDE SEQUENCE [LARGE SCALE GENOMIC DNA]</scope>
</reference>
<dbReference type="AlphaFoldDB" id="A0A1M4MWG4"/>
<sequence>MGKRVTVNIGTNLQNAAGAASCGLQTLFNFSAVRSEICQFANLSPVGLQIRVCSENHLTLNENSTGGPVLSIGEFGLSG</sequence>